<evidence type="ECO:0000256" key="7">
    <source>
        <dbReference type="RuleBase" id="RU368066"/>
    </source>
</evidence>
<protein>
    <recommendedName>
        <fullName evidence="7">Choline transporter-like protein</fullName>
    </recommendedName>
</protein>
<dbReference type="AlphaFoldDB" id="A0A7S3DIW9"/>
<dbReference type="EMBL" id="HBIB01033367">
    <property type="protein sequence ID" value="CAE0259421.1"/>
    <property type="molecule type" value="Transcribed_RNA"/>
</dbReference>
<evidence type="ECO:0000256" key="3">
    <source>
        <dbReference type="ARBA" id="ARBA00022692"/>
    </source>
</evidence>
<dbReference type="GO" id="GO:0022857">
    <property type="term" value="F:transmembrane transporter activity"/>
    <property type="evidence" value="ECO:0007669"/>
    <property type="project" value="UniProtKB-UniRule"/>
</dbReference>
<feature type="transmembrane region" description="Helical" evidence="7">
    <location>
        <begin position="201"/>
        <end position="221"/>
    </location>
</feature>
<feature type="region of interest" description="Disordered" evidence="8">
    <location>
        <begin position="1"/>
        <end position="27"/>
    </location>
</feature>
<keyword evidence="5 7" id="KW-0472">Membrane</keyword>
<evidence type="ECO:0000256" key="8">
    <source>
        <dbReference type="SAM" id="MobiDB-lite"/>
    </source>
</evidence>
<dbReference type="InterPro" id="IPR007603">
    <property type="entry name" value="Choline_transptr-like"/>
</dbReference>
<keyword evidence="6" id="KW-0325">Glycoprotein</keyword>
<keyword evidence="3 7" id="KW-0812">Transmembrane</keyword>
<evidence type="ECO:0000256" key="1">
    <source>
        <dbReference type="ARBA" id="ARBA00004141"/>
    </source>
</evidence>
<gene>
    <name evidence="9" type="ORF">PBIL07802_LOCUS21689</name>
</gene>
<feature type="transmembrane region" description="Helical" evidence="7">
    <location>
        <begin position="635"/>
        <end position="656"/>
    </location>
</feature>
<evidence type="ECO:0000256" key="2">
    <source>
        <dbReference type="ARBA" id="ARBA00007168"/>
    </source>
</evidence>
<feature type="transmembrane region" description="Helical" evidence="7">
    <location>
        <begin position="360"/>
        <end position="388"/>
    </location>
</feature>
<evidence type="ECO:0000256" key="5">
    <source>
        <dbReference type="ARBA" id="ARBA00023136"/>
    </source>
</evidence>
<feature type="transmembrane region" description="Helical" evidence="7">
    <location>
        <begin position="228"/>
        <end position="250"/>
    </location>
</feature>
<evidence type="ECO:0000256" key="6">
    <source>
        <dbReference type="ARBA" id="ARBA00023180"/>
    </source>
</evidence>
<dbReference type="GO" id="GO:0005886">
    <property type="term" value="C:plasma membrane"/>
    <property type="evidence" value="ECO:0007669"/>
    <property type="project" value="UniProtKB-SubCell"/>
</dbReference>
<evidence type="ECO:0000256" key="4">
    <source>
        <dbReference type="ARBA" id="ARBA00022989"/>
    </source>
</evidence>
<feature type="transmembrane region" description="Helical" evidence="7">
    <location>
        <begin position="453"/>
        <end position="481"/>
    </location>
</feature>
<accession>A0A7S3DIW9</accession>
<feature type="transmembrane region" description="Helical" evidence="7">
    <location>
        <begin position="45"/>
        <end position="66"/>
    </location>
</feature>
<sequence length="701" mass="77198">MGKNKKVEPKKDKVDTGAEDYVGDKKEFDPSFSGPRGIKRKPRDVPCVIIFLIFWIGMLGVGFLGVNIGDPTKLIYGFDSNEVMCGVGTTTLFGCPSGTTQDMTPFKNLYWPNPSDINTRYCVSKCPTALLETVYYGPDNNTLINGIPGGTSEVLYKCVPKLLAELDSRTDTGNDTITLGDLLDNPGKVVEYFLGQAYEHWPVIAVSAGVALVVAFVWLIFLWLFAAVIVWITIVGIILGSIAFTVLMYIKGGVIDATELTSALNTGLNYIIGVANSASIFLTQGQLTNITAGNASIASEISALNDVMDSVPIDAKTAEILAYVFTAVSIILLILFCALIKRILIAVQIIREATKAMFRVVSMIFFPIITYTWVIIFAAYGLAILIFLGSSGSFNPFTLSFDDVKSEDLCLFLRLLGYAESLLNSTVGVQANLTSVNFTIPGPVMNTLMVYHLFGFIWTFELVRAISFLSIAGSVSVWYFSRNKKDVSRFEVFASYNRALRYHLGSAAFGSFLIAVIQIIRILFNVMMNRLKKAKDHPVVKFLWVAINCCLKCLKRFIDFLNKQSYIQISIHGYGFCKGAKEGFFLVLRNIARVGVVGIIGNFVVLLGKIIIGAATGLLVYVYFEYIIRIEETPVFVVVLCALVGFVIGIAAMQVFDVAIDTIVICFCEDVERNDGIEKPYFMSDNLRKLVGGKKKNKADP</sequence>
<feature type="transmembrane region" description="Helical" evidence="7">
    <location>
        <begin position="320"/>
        <end position="340"/>
    </location>
</feature>
<evidence type="ECO:0000313" key="9">
    <source>
        <dbReference type="EMBL" id="CAE0259421.1"/>
    </source>
</evidence>
<organism evidence="9">
    <name type="scientific">Palpitomonas bilix</name>
    <dbReference type="NCBI Taxonomy" id="652834"/>
    <lineage>
        <taxon>Eukaryota</taxon>
        <taxon>Eukaryota incertae sedis</taxon>
    </lineage>
</organism>
<proteinExistence type="inferred from homology"/>
<comment type="subcellular location">
    <subcellularLocation>
        <location evidence="7">Cell membrane</location>
        <topology evidence="7">Multi-pass membrane protein</topology>
    </subcellularLocation>
    <subcellularLocation>
        <location evidence="1">Membrane</location>
        <topology evidence="1">Multi-pass membrane protein</topology>
    </subcellularLocation>
</comment>
<dbReference type="PANTHER" id="PTHR12385">
    <property type="entry name" value="CHOLINE TRANSPORTER-LIKE (SLC FAMILY 44)"/>
    <property type="match status" value="1"/>
</dbReference>
<feature type="transmembrane region" description="Helical" evidence="7">
    <location>
        <begin position="594"/>
        <end position="623"/>
    </location>
</feature>
<comment type="similarity">
    <text evidence="2 7">Belongs to the CTL (choline transporter-like) family.</text>
</comment>
<name>A0A7S3DIW9_9EUKA</name>
<dbReference type="Pfam" id="PF04515">
    <property type="entry name" value="Choline_transpo"/>
    <property type="match status" value="1"/>
</dbReference>
<comment type="function">
    <text evidence="7">Choline transporter.</text>
</comment>
<keyword evidence="4 7" id="KW-1133">Transmembrane helix</keyword>
<feature type="transmembrane region" description="Helical" evidence="7">
    <location>
        <begin position="502"/>
        <end position="524"/>
    </location>
</feature>
<dbReference type="PANTHER" id="PTHR12385:SF14">
    <property type="entry name" value="CHOLINE TRANSPORTER-LIKE 2"/>
    <property type="match status" value="1"/>
</dbReference>
<reference evidence="9" key="1">
    <citation type="submission" date="2021-01" db="EMBL/GenBank/DDBJ databases">
        <authorList>
            <person name="Corre E."/>
            <person name="Pelletier E."/>
            <person name="Niang G."/>
            <person name="Scheremetjew M."/>
            <person name="Finn R."/>
            <person name="Kale V."/>
            <person name="Holt S."/>
            <person name="Cochrane G."/>
            <person name="Meng A."/>
            <person name="Brown T."/>
            <person name="Cohen L."/>
        </authorList>
    </citation>
    <scope>NUCLEOTIDE SEQUENCE</scope>
    <source>
        <strain evidence="9">NIES-2562</strain>
    </source>
</reference>